<evidence type="ECO:0000313" key="1">
    <source>
        <dbReference type="EMBL" id="GAA3540022.1"/>
    </source>
</evidence>
<keyword evidence="2" id="KW-1185">Reference proteome</keyword>
<name>A0ABP6VUK3_9ACTN</name>
<proteinExistence type="predicted"/>
<reference evidence="2" key="1">
    <citation type="journal article" date="2019" name="Int. J. Syst. Evol. Microbiol.">
        <title>The Global Catalogue of Microorganisms (GCM) 10K type strain sequencing project: providing services to taxonomists for standard genome sequencing and annotation.</title>
        <authorList>
            <consortium name="The Broad Institute Genomics Platform"/>
            <consortium name="The Broad Institute Genome Sequencing Center for Infectious Disease"/>
            <person name="Wu L."/>
            <person name="Ma J."/>
        </authorList>
    </citation>
    <scope>NUCLEOTIDE SEQUENCE [LARGE SCALE GENOMIC DNA]</scope>
    <source>
        <strain evidence="2">JCM 17326</strain>
    </source>
</reference>
<protein>
    <submittedName>
        <fullName evidence="1">Uncharacterized protein</fullName>
    </submittedName>
</protein>
<gene>
    <name evidence="1" type="ORF">GCM10022419_020110</name>
</gene>
<dbReference type="Proteomes" id="UP001500630">
    <property type="component" value="Unassembled WGS sequence"/>
</dbReference>
<accession>A0ABP6VUK3</accession>
<dbReference type="EMBL" id="BAABDQ010000003">
    <property type="protein sequence ID" value="GAA3540022.1"/>
    <property type="molecule type" value="Genomic_DNA"/>
</dbReference>
<sequence length="158" mass="17071">MFVEVADALVLASEHVPGQSRITETPMTKPAAQSRLDSALAVRRVGRSTMVQMCDLSDTEDLLTMDARSWLNLLHAIRRDCLHPKRDGDYVYIEVESSAGGTAVLCTTAEAYVQFQKAAAAERFDGLRPAAVGLGHGPWIWAAGTVEEAKNKALDGVS</sequence>
<organism evidence="1 2">
    <name type="scientific">Nonomuraea rosea</name>
    <dbReference type="NCBI Taxonomy" id="638574"/>
    <lineage>
        <taxon>Bacteria</taxon>
        <taxon>Bacillati</taxon>
        <taxon>Actinomycetota</taxon>
        <taxon>Actinomycetes</taxon>
        <taxon>Streptosporangiales</taxon>
        <taxon>Streptosporangiaceae</taxon>
        <taxon>Nonomuraea</taxon>
    </lineage>
</organism>
<comment type="caution">
    <text evidence="1">The sequence shown here is derived from an EMBL/GenBank/DDBJ whole genome shotgun (WGS) entry which is preliminary data.</text>
</comment>
<evidence type="ECO:0000313" key="2">
    <source>
        <dbReference type="Proteomes" id="UP001500630"/>
    </source>
</evidence>